<gene>
    <name evidence="2" type="ORF">FCC1311_059892</name>
</gene>
<reference evidence="2 3" key="1">
    <citation type="submission" date="2017-12" db="EMBL/GenBank/DDBJ databases">
        <title>Sequencing, de novo assembly and annotation of complete genome of a new Thraustochytrid species, strain FCC1311.</title>
        <authorList>
            <person name="Sedici K."/>
            <person name="Godart F."/>
            <person name="Aiese Cigliano R."/>
            <person name="Sanseverino W."/>
            <person name="Barakat M."/>
            <person name="Ortet P."/>
            <person name="Marechal E."/>
            <person name="Cagnac O."/>
            <person name="Amato A."/>
        </authorList>
    </citation>
    <scope>NUCLEOTIDE SEQUENCE [LARGE SCALE GENOMIC DNA]</scope>
</reference>
<feature type="region of interest" description="Disordered" evidence="1">
    <location>
        <begin position="35"/>
        <end position="76"/>
    </location>
</feature>
<organism evidence="2 3">
    <name type="scientific">Hondaea fermentalgiana</name>
    <dbReference type="NCBI Taxonomy" id="2315210"/>
    <lineage>
        <taxon>Eukaryota</taxon>
        <taxon>Sar</taxon>
        <taxon>Stramenopiles</taxon>
        <taxon>Bigyra</taxon>
        <taxon>Labyrinthulomycetes</taxon>
        <taxon>Thraustochytrida</taxon>
        <taxon>Thraustochytriidae</taxon>
        <taxon>Hondaea</taxon>
    </lineage>
</organism>
<evidence type="ECO:0000313" key="2">
    <source>
        <dbReference type="EMBL" id="GBG29768.1"/>
    </source>
</evidence>
<name>A0A2R5GJ62_9STRA</name>
<proteinExistence type="predicted"/>
<evidence type="ECO:0000256" key="1">
    <source>
        <dbReference type="SAM" id="MobiDB-lite"/>
    </source>
</evidence>
<sequence length="86" mass="8795">MERCKCARGEVDEGTPPPLTPTAVLGCVAWSAGDTDVATEVTGPSAGEEEERGDEGEAETVEDEDAAGGEDALDGKAEGGCFCFLE</sequence>
<dbReference type="InParanoid" id="A0A2R5GJ62"/>
<accession>A0A2R5GJ62</accession>
<evidence type="ECO:0000313" key="3">
    <source>
        <dbReference type="Proteomes" id="UP000241890"/>
    </source>
</evidence>
<dbReference type="PROSITE" id="PS51257">
    <property type="entry name" value="PROKAR_LIPOPROTEIN"/>
    <property type="match status" value="1"/>
</dbReference>
<comment type="caution">
    <text evidence="2">The sequence shown here is derived from an EMBL/GenBank/DDBJ whole genome shotgun (WGS) entry which is preliminary data.</text>
</comment>
<keyword evidence="3" id="KW-1185">Reference proteome</keyword>
<dbReference type="EMBL" id="BEYU01000065">
    <property type="protein sequence ID" value="GBG29768.1"/>
    <property type="molecule type" value="Genomic_DNA"/>
</dbReference>
<dbReference type="Proteomes" id="UP000241890">
    <property type="component" value="Unassembled WGS sequence"/>
</dbReference>
<protein>
    <submittedName>
        <fullName evidence="2">Uncharacterized protein</fullName>
    </submittedName>
</protein>
<feature type="compositionally biased region" description="Acidic residues" evidence="1">
    <location>
        <begin position="47"/>
        <end position="72"/>
    </location>
</feature>
<dbReference type="AlphaFoldDB" id="A0A2R5GJ62"/>